<evidence type="ECO:0000313" key="1">
    <source>
        <dbReference type="EMBL" id="CAK6984576.1"/>
    </source>
</evidence>
<feature type="non-terminal residue" evidence="1">
    <location>
        <position position="1"/>
    </location>
</feature>
<comment type="caution">
    <text evidence="1">The sequence shown here is derived from an EMBL/GenBank/DDBJ whole genome shotgun (WGS) entry which is preliminary data.</text>
</comment>
<reference evidence="1 2" key="1">
    <citation type="submission" date="2024-01" db="EMBL/GenBank/DDBJ databases">
        <authorList>
            <person name="Alioto T."/>
            <person name="Alioto T."/>
            <person name="Gomez Garrido J."/>
        </authorList>
    </citation>
    <scope>NUCLEOTIDE SEQUENCE [LARGE SCALE GENOMIC DNA]</scope>
</reference>
<proteinExistence type="predicted"/>
<protein>
    <submittedName>
        <fullName evidence="1">Scavenger receptor cysteine-rich type 1 protein M130-like</fullName>
    </submittedName>
</protein>
<dbReference type="AlphaFoldDB" id="A0AAV1QJT1"/>
<sequence>DALNPVTYDRVNVHVQEFGKEFESVDGIKGGPEVYEQDVKVFDDARRCRVW</sequence>
<organism evidence="1 2">
    <name type="scientific">Scomber scombrus</name>
    <name type="common">Atlantic mackerel</name>
    <name type="synonym">Scomber vernalis</name>
    <dbReference type="NCBI Taxonomy" id="13677"/>
    <lineage>
        <taxon>Eukaryota</taxon>
        <taxon>Metazoa</taxon>
        <taxon>Chordata</taxon>
        <taxon>Craniata</taxon>
        <taxon>Vertebrata</taxon>
        <taxon>Euteleostomi</taxon>
        <taxon>Actinopterygii</taxon>
        <taxon>Neopterygii</taxon>
        <taxon>Teleostei</taxon>
        <taxon>Neoteleostei</taxon>
        <taxon>Acanthomorphata</taxon>
        <taxon>Pelagiaria</taxon>
        <taxon>Scombriformes</taxon>
        <taxon>Scombridae</taxon>
        <taxon>Scomber</taxon>
    </lineage>
</organism>
<evidence type="ECO:0000313" key="2">
    <source>
        <dbReference type="Proteomes" id="UP001314229"/>
    </source>
</evidence>
<keyword evidence="2" id="KW-1185">Reference proteome</keyword>
<dbReference type="EMBL" id="CAWUFR010001965">
    <property type="protein sequence ID" value="CAK6984576.1"/>
    <property type="molecule type" value="Genomic_DNA"/>
</dbReference>
<gene>
    <name evidence="1" type="ORF">FSCOSCO3_A026234</name>
</gene>
<accession>A0AAV1QJT1</accession>
<keyword evidence="1" id="KW-0675">Receptor</keyword>
<dbReference type="Proteomes" id="UP001314229">
    <property type="component" value="Unassembled WGS sequence"/>
</dbReference>
<name>A0AAV1QJT1_SCOSC</name>